<sequence>MSTAQQVVECMRIAEECRRWQSRLEIQMKQTVRELQQVAADVASVSTVIALLLRGGGAQTESRDEEEIESTASTRKELQDAEAHLGSLKLQLNEEMSDHKRLIKDIITASVR</sequence>
<reference evidence="1" key="2">
    <citation type="submission" date="2020-03" db="EMBL/GenBank/DDBJ databases">
        <authorList>
            <person name="Fu F.-F."/>
            <person name="Chen J."/>
        </authorList>
    </citation>
    <scope>NUCLEOTIDE SEQUENCE</scope>
    <source>
        <strain evidence="1">Lc1</strain>
    </source>
</reference>
<dbReference type="AlphaFoldDB" id="A0A8H4CQD8"/>
<gene>
    <name evidence="1" type="ORF">GCG54_00007921</name>
</gene>
<dbReference type="RefSeq" id="XP_045267299.1">
    <property type="nucleotide sequence ID" value="XM_045407896.1"/>
</dbReference>
<name>A0A8H4CQD8_COLGL</name>
<dbReference type="EMBL" id="WVTB01000023">
    <property type="protein sequence ID" value="KAF3808140.1"/>
    <property type="molecule type" value="Genomic_DNA"/>
</dbReference>
<accession>A0A8H4CQD8</accession>
<dbReference type="GeneID" id="69015063"/>
<proteinExistence type="predicted"/>
<dbReference type="Proteomes" id="UP000613401">
    <property type="component" value="Unassembled WGS sequence"/>
</dbReference>
<reference evidence="1" key="1">
    <citation type="journal article" date="2020" name="Phytopathology">
        <title>Genome sequence and comparative analysis of Colletotrichum gloeosporioides isolated from Liriodendron leaves.</title>
        <authorList>
            <person name="Fu F.F."/>
            <person name="Hao Z."/>
            <person name="Wang P."/>
            <person name="Lu Y."/>
            <person name="Xue L.J."/>
            <person name="Wei G."/>
            <person name="Tian Y."/>
            <person name="Baishi H."/>
            <person name="Xu H."/>
            <person name="Shi J."/>
            <person name="Cheng T."/>
            <person name="Wang G."/>
            <person name="Yi Y."/>
            <person name="Chen J."/>
        </authorList>
    </citation>
    <scope>NUCLEOTIDE SEQUENCE</scope>
    <source>
        <strain evidence="1">Lc1</strain>
    </source>
</reference>
<comment type="caution">
    <text evidence="1">The sequence shown here is derived from an EMBL/GenBank/DDBJ whole genome shotgun (WGS) entry which is preliminary data.</text>
</comment>
<evidence type="ECO:0000313" key="1">
    <source>
        <dbReference type="EMBL" id="KAF3808140.1"/>
    </source>
</evidence>
<evidence type="ECO:0000313" key="2">
    <source>
        <dbReference type="Proteomes" id="UP000613401"/>
    </source>
</evidence>
<keyword evidence="2" id="KW-1185">Reference proteome</keyword>
<organism evidence="1 2">
    <name type="scientific">Colletotrichum gloeosporioides</name>
    <name type="common">Anthracnose fungus</name>
    <name type="synonym">Glomerella cingulata</name>
    <dbReference type="NCBI Taxonomy" id="474922"/>
    <lineage>
        <taxon>Eukaryota</taxon>
        <taxon>Fungi</taxon>
        <taxon>Dikarya</taxon>
        <taxon>Ascomycota</taxon>
        <taxon>Pezizomycotina</taxon>
        <taxon>Sordariomycetes</taxon>
        <taxon>Hypocreomycetidae</taxon>
        <taxon>Glomerellales</taxon>
        <taxon>Glomerellaceae</taxon>
        <taxon>Colletotrichum</taxon>
        <taxon>Colletotrichum gloeosporioides species complex</taxon>
    </lineage>
</organism>
<protein>
    <submittedName>
        <fullName evidence="1">Uncharacterized protein</fullName>
    </submittedName>
</protein>